<dbReference type="OrthoDB" id="3062746at2759"/>
<sequence length="271" mass="30934">MHDNAAMLLPSELKHHIGTFCTPRSLASLAQVHTSYREEAERVLYKKIYLYIWKHSGEMRCLDTLSSNSEKAAFVHSLTVEFPSNWNKNRDESVRAVVALSSALCLMSALSDLRVRLPNGQLDDPSPERITDSLRHQHSQLRTLCCNDYLDIPAIVENQRQLQVLGIYSNGRFLPDLLKRLEAMPFSLPTVFAMERNSALPTFNHLEIFPALPTNNFKACEAIAEAIHVDVSRQMILETTRVVQMSIWLKDFSEITFIRDIAFCFNIPVEL</sequence>
<accession>A0A067TDG3</accession>
<name>A0A067TDG3_GALM3</name>
<protein>
    <recommendedName>
        <fullName evidence="3">F-box domain-containing protein</fullName>
    </recommendedName>
</protein>
<gene>
    <name evidence="1" type="ORF">GALMADRAFT_208024</name>
</gene>
<evidence type="ECO:0000313" key="1">
    <source>
        <dbReference type="EMBL" id="KDR81206.1"/>
    </source>
</evidence>
<proteinExistence type="predicted"/>
<dbReference type="EMBL" id="KL142371">
    <property type="protein sequence ID" value="KDR81206.1"/>
    <property type="molecule type" value="Genomic_DNA"/>
</dbReference>
<evidence type="ECO:0000313" key="2">
    <source>
        <dbReference type="Proteomes" id="UP000027222"/>
    </source>
</evidence>
<dbReference type="AlphaFoldDB" id="A0A067TDG3"/>
<keyword evidence="2" id="KW-1185">Reference proteome</keyword>
<reference evidence="2" key="1">
    <citation type="journal article" date="2014" name="Proc. Natl. Acad. Sci. U.S.A.">
        <title>Extensive sampling of basidiomycete genomes demonstrates inadequacy of the white-rot/brown-rot paradigm for wood decay fungi.</title>
        <authorList>
            <person name="Riley R."/>
            <person name="Salamov A.A."/>
            <person name="Brown D.W."/>
            <person name="Nagy L.G."/>
            <person name="Floudas D."/>
            <person name="Held B.W."/>
            <person name="Levasseur A."/>
            <person name="Lombard V."/>
            <person name="Morin E."/>
            <person name="Otillar R."/>
            <person name="Lindquist E.A."/>
            <person name="Sun H."/>
            <person name="LaButti K.M."/>
            <person name="Schmutz J."/>
            <person name="Jabbour D."/>
            <person name="Luo H."/>
            <person name="Baker S.E."/>
            <person name="Pisabarro A.G."/>
            <person name="Walton J.D."/>
            <person name="Blanchette R.A."/>
            <person name="Henrissat B."/>
            <person name="Martin F."/>
            <person name="Cullen D."/>
            <person name="Hibbett D.S."/>
            <person name="Grigoriev I.V."/>
        </authorList>
    </citation>
    <scope>NUCLEOTIDE SEQUENCE [LARGE SCALE GENOMIC DNA]</scope>
    <source>
        <strain evidence="2">CBS 339.88</strain>
    </source>
</reference>
<organism evidence="1 2">
    <name type="scientific">Galerina marginata (strain CBS 339.88)</name>
    <dbReference type="NCBI Taxonomy" id="685588"/>
    <lineage>
        <taxon>Eukaryota</taxon>
        <taxon>Fungi</taxon>
        <taxon>Dikarya</taxon>
        <taxon>Basidiomycota</taxon>
        <taxon>Agaricomycotina</taxon>
        <taxon>Agaricomycetes</taxon>
        <taxon>Agaricomycetidae</taxon>
        <taxon>Agaricales</taxon>
        <taxon>Agaricineae</taxon>
        <taxon>Strophariaceae</taxon>
        <taxon>Galerina</taxon>
    </lineage>
</organism>
<dbReference type="HOGENOM" id="CLU_067606_0_0_1"/>
<dbReference type="SUPFAM" id="SSF81383">
    <property type="entry name" value="F-box domain"/>
    <property type="match status" value="1"/>
</dbReference>
<dbReference type="Proteomes" id="UP000027222">
    <property type="component" value="Unassembled WGS sequence"/>
</dbReference>
<evidence type="ECO:0008006" key="3">
    <source>
        <dbReference type="Google" id="ProtNLM"/>
    </source>
</evidence>
<dbReference type="InterPro" id="IPR036047">
    <property type="entry name" value="F-box-like_dom_sf"/>
</dbReference>